<protein>
    <submittedName>
        <fullName evidence="2">Uncharacterized protein</fullName>
    </submittedName>
</protein>
<dbReference type="AlphaFoldDB" id="A0A7U3Q488"/>
<evidence type="ECO:0000256" key="1">
    <source>
        <dbReference type="SAM" id="MobiDB-lite"/>
    </source>
</evidence>
<proteinExistence type="predicted"/>
<reference evidence="2 3" key="1">
    <citation type="submission" date="2020-11" db="EMBL/GenBank/DDBJ databases">
        <title>Pedobacter endophytica, an endophytic bacteria isolated form Carex pumila.</title>
        <authorList>
            <person name="Peng Y."/>
            <person name="Jiang L."/>
            <person name="Lee J."/>
        </authorList>
    </citation>
    <scope>NUCLEOTIDE SEQUENCE [LARGE SCALE GENOMIC DNA]</scope>
    <source>
        <strain evidence="2 3">JBR3-12</strain>
    </source>
</reference>
<evidence type="ECO:0000313" key="2">
    <source>
        <dbReference type="EMBL" id="QPH38278.1"/>
    </source>
</evidence>
<dbReference type="Proteomes" id="UP000594759">
    <property type="component" value="Chromosome"/>
</dbReference>
<dbReference type="RefSeq" id="WP_196097651.1">
    <property type="nucleotide sequence ID" value="NZ_CP064939.1"/>
</dbReference>
<evidence type="ECO:0000313" key="3">
    <source>
        <dbReference type="Proteomes" id="UP000594759"/>
    </source>
</evidence>
<gene>
    <name evidence="2" type="ORF">IZT61_14400</name>
</gene>
<feature type="compositionally biased region" description="Basic and acidic residues" evidence="1">
    <location>
        <begin position="1"/>
        <end position="13"/>
    </location>
</feature>
<sequence>MTKFSCHSERSEESASDGMQNANKPLAKKGSELIKANAESVRDASYLSMTKH</sequence>
<name>A0A7U3Q488_9SPHI</name>
<dbReference type="EMBL" id="CP064939">
    <property type="protein sequence ID" value="QPH38278.1"/>
    <property type="molecule type" value="Genomic_DNA"/>
</dbReference>
<keyword evidence="3" id="KW-1185">Reference proteome</keyword>
<dbReference type="KEGG" id="pex:IZT61_14400"/>
<feature type="region of interest" description="Disordered" evidence="1">
    <location>
        <begin position="1"/>
        <end position="52"/>
    </location>
</feature>
<accession>A0A7U3Q488</accession>
<organism evidence="2 3">
    <name type="scientific">Pedobacter endophyticus</name>
    <dbReference type="NCBI Taxonomy" id="2789740"/>
    <lineage>
        <taxon>Bacteria</taxon>
        <taxon>Pseudomonadati</taxon>
        <taxon>Bacteroidota</taxon>
        <taxon>Sphingobacteriia</taxon>
        <taxon>Sphingobacteriales</taxon>
        <taxon>Sphingobacteriaceae</taxon>
        <taxon>Pedobacter</taxon>
    </lineage>
</organism>